<dbReference type="NCBIfam" id="NF001602">
    <property type="entry name" value="PRK00395.1"/>
    <property type="match status" value="1"/>
</dbReference>
<dbReference type="Pfam" id="PF17209">
    <property type="entry name" value="Hfq"/>
    <property type="match status" value="1"/>
</dbReference>
<dbReference type="NCBIfam" id="TIGR02383">
    <property type="entry name" value="Hfq"/>
    <property type="match status" value="1"/>
</dbReference>
<dbReference type="AlphaFoldDB" id="A0A936ZGE2"/>
<feature type="domain" description="Sm" evidence="4">
    <location>
        <begin position="11"/>
        <end position="71"/>
    </location>
</feature>
<protein>
    <recommendedName>
        <fullName evidence="3">RNA-binding protein Hfq</fullName>
    </recommendedName>
</protein>
<dbReference type="GO" id="GO:0045974">
    <property type="term" value="P:regulation of translation, ncRNA-mediated"/>
    <property type="evidence" value="ECO:0007669"/>
    <property type="project" value="TreeGrafter"/>
</dbReference>
<organism evidence="5 6">
    <name type="scientific">Microvirga aerilata</name>
    <dbReference type="NCBI Taxonomy" id="670292"/>
    <lineage>
        <taxon>Bacteria</taxon>
        <taxon>Pseudomonadati</taxon>
        <taxon>Pseudomonadota</taxon>
        <taxon>Alphaproteobacteria</taxon>
        <taxon>Hyphomicrobiales</taxon>
        <taxon>Methylobacteriaceae</taxon>
        <taxon>Microvirga</taxon>
    </lineage>
</organism>
<keyword evidence="1 3" id="KW-0694">RNA-binding</keyword>
<dbReference type="InterPro" id="IPR005001">
    <property type="entry name" value="Hfq"/>
</dbReference>
<dbReference type="InterPro" id="IPR047575">
    <property type="entry name" value="Sm"/>
</dbReference>
<dbReference type="Proteomes" id="UP000605848">
    <property type="component" value="Unassembled WGS sequence"/>
</dbReference>
<dbReference type="EMBL" id="JAEQMY010000011">
    <property type="protein sequence ID" value="MBL0404244.1"/>
    <property type="molecule type" value="Genomic_DNA"/>
</dbReference>
<dbReference type="RefSeq" id="WP_202058731.1">
    <property type="nucleotide sequence ID" value="NZ_JAEQMY010000011.1"/>
</dbReference>
<dbReference type="PANTHER" id="PTHR34772">
    <property type="entry name" value="RNA-BINDING PROTEIN HFQ"/>
    <property type="match status" value="1"/>
</dbReference>
<evidence type="ECO:0000256" key="3">
    <source>
        <dbReference type="HAMAP-Rule" id="MF_00436"/>
    </source>
</evidence>
<dbReference type="HAMAP" id="MF_00436">
    <property type="entry name" value="Hfq"/>
    <property type="match status" value="1"/>
</dbReference>
<dbReference type="GO" id="GO:0003723">
    <property type="term" value="F:RNA binding"/>
    <property type="evidence" value="ECO:0007669"/>
    <property type="project" value="UniProtKB-UniRule"/>
</dbReference>
<evidence type="ECO:0000313" key="5">
    <source>
        <dbReference type="EMBL" id="MBL0404244.1"/>
    </source>
</evidence>
<evidence type="ECO:0000259" key="4">
    <source>
        <dbReference type="PROSITE" id="PS52002"/>
    </source>
</evidence>
<comment type="subunit">
    <text evidence="3">Homohexamer.</text>
</comment>
<dbReference type="PROSITE" id="PS52002">
    <property type="entry name" value="SM"/>
    <property type="match status" value="1"/>
</dbReference>
<dbReference type="GO" id="GO:0005829">
    <property type="term" value="C:cytosol"/>
    <property type="evidence" value="ECO:0007669"/>
    <property type="project" value="TreeGrafter"/>
</dbReference>
<comment type="similarity">
    <text evidence="3">Belongs to the Hfq family.</text>
</comment>
<dbReference type="InterPro" id="IPR010920">
    <property type="entry name" value="LSM_dom_sf"/>
</dbReference>
<sequence length="80" mass="8807">MSAQSAATIQDAFLKHLRDNKLDVTMFLVNGIKLQGQIRQFDNFTILLVRGSGTQVVYKHAISSIHPAEPIERTDPASVG</sequence>
<comment type="function">
    <text evidence="3">RNA chaperone that binds small regulatory RNA (sRNAs) and mRNAs to facilitate mRNA translational regulation in response to envelope stress, environmental stress and changes in metabolite concentrations. Also binds with high specificity to tRNAs.</text>
</comment>
<name>A0A936ZGE2_9HYPH</name>
<gene>
    <name evidence="3 5" type="primary">hfq</name>
    <name evidence="5" type="ORF">JKG68_09720</name>
</gene>
<dbReference type="GO" id="GO:0043487">
    <property type="term" value="P:regulation of RNA stability"/>
    <property type="evidence" value="ECO:0007669"/>
    <property type="project" value="TreeGrafter"/>
</dbReference>
<dbReference type="Gene3D" id="2.30.30.100">
    <property type="match status" value="1"/>
</dbReference>
<dbReference type="CDD" id="cd01716">
    <property type="entry name" value="Hfq"/>
    <property type="match status" value="1"/>
</dbReference>
<evidence type="ECO:0000313" key="6">
    <source>
        <dbReference type="Proteomes" id="UP000605848"/>
    </source>
</evidence>
<comment type="caution">
    <text evidence="5">The sequence shown here is derived from an EMBL/GenBank/DDBJ whole genome shotgun (WGS) entry which is preliminary data.</text>
</comment>
<dbReference type="GO" id="GO:0006355">
    <property type="term" value="P:regulation of DNA-templated transcription"/>
    <property type="evidence" value="ECO:0007669"/>
    <property type="project" value="InterPro"/>
</dbReference>
<evidence type="ECO:0000256" key="2">
    <source>
        <dbReference type="ARBA" id="ARBA00023016"/>
    </source>
</evidence>
<evidence type="ECO:0000256" key="1">
    <source>
        <dbReference type="ARBA" id="ARBA00022884"/>
    </source>
</evidence>
<proteinExistence type="inferred from homology"/>
<keyword evidence="6" id="KW-1185">Reference proteome</keyword>
<dbReference type="PANTHER" id="PTHR34772:SF1">
    <property type="entry name" value="RNA-BINDING PROTEIN HFQ"/>
    <property type="match status" value="1"/>
</dbReference>
<dbReference type="SUPFAM" id="SSF50182">
    <property type="entry name" value="Sm-like ribonucleoproteins"/>
    <property type="match status" value="1"/>
</dbReference>
<accession>A0A936ZGE2</accession>
<keyword evidence="2 3" id="KW-0346">Stress response</keyword>
<reference evidence="5" key="1">
    <citation type="submission" date="2021-01" db="EMBL/GenBank/DDBJ databases">
        <title>Microvirga sp.</title>
        <authorList>
            <person name="Kim M.K."/>
        </authorList>
    </citation>
    <scope>NUCLEOTIDE SEQUENCE</scope>
    <source>
        <strain evidence="5">5420S-16</strain>
    </source>
</reference>